<dbReference type="PANTHER" id="PTHR45808:SF2">
    <property type="entry name" value="RHO GTPASE-ACTIVATING PROTEIN 68F"/>
    <property type="match status" value="1"/>
</dbReference>
<evidence type="ECO:0000256" key="1">
    <source>
        <dbReference type="SAM" id="MobiDB-lite"/>
    </source>
</evidence>
<dbReference type="Gene3D" id="3.40.525.10">
    <property type="entry name" value="CRAL-TRIO lipid binding domain"/>
    <property type="match status" value="1"/>
</dbReference>
<feature type="compositionally biased region" description="Basic and acidic residues" evidence="1">
    <location>
        <begin position="465"/>
        <end position="476"/>
    </location>
</feature>
<reference evidence="4" key="1">
    <citation type="submission" date="2020-04" db="EMBL/GenBank/DDBJ databases">
        <title>Genome Assembly and Annotation of Botryosphaeria dothidea sdau 11-99, a Latent Pathogen of Apple Fruit Ring Rot in China.</title>
        <authorList>
            <person name="Yu C."/>
            <person name="Diao Y."/>
            <person name="Lu Q."/>
            <person name="Zhao J."/>
            <person name="Cui S."/>
            <person name="Peng C."/>
            <person name="He B."/>
            <person name="Liu H."/>
        </authorList>
    </citation>
    <scope>NUCLEOTIDE SEQUENCE [LARGE SCALE GENOMIC DNA]</scope>
    <source>
        <strain evidence="4">Sdau11-99</strain>
    </source>
</reference>
<dbReference type="GO" id="GO:0005737">
    <property type="term" value="C:cytoplasm"/>
    <property type="evidence" value="ECO:0007669"/>
    <property type="project" value="TreeGrafter"/>
</dbReference>
<feature type="region of interest" description="Disordered" evidence="1">
    <location>
        <begin position="618"/>
        <end position="827"/>
    </location>
</feature>
<gene>
    <name evidence="4" type="ORF">GTA08_BOTSDO01039</name>
</gene>
<dbReference type="SMART" id="SM00324">
    <property type="entry name" value="RhoGAP"/>
    <property type="match status" value="1"/>
</dbReference>
<dbReference type="InterPro" id="IPR036865">
    <property type="entry name" value="CRAL-TRIO_dom_sf"/>
</dbReference>
<feature type="compositionally biased region" description="Basic and acidic residues" evidence="1">
    <location>
        <begin position="818"/>
        <end position="827"/>
    </location>
</feature>
<feature type="region of interest" description="Disordered" evidence="1">
    <location>
        <begin position="1"/>
        <end position="25"/>
    </location>
</feature>
<comment type="caution">
    <text evidence="4">The sequence shown here is derived from an EMBL/GenBank/DDBJ whole genome shotgun (WGS) entry which is preliminary data.</text>
</comment>
<feature type="compositionally biased region" description="Pro residues" evidence="1">
    <location>
        <begin position="508"/>
        <end position="517"/>
    </location>
</feature>
<dbReference type="Gene3D" id="1.10.555.10">
    <property type="entry name" value="Rho GTPase activation protein"/>
    <property type="match status" value="1"/>
</dbReference>
<feature type="compositionally biased region" description="Polar residues" evidence="1">
    <location>
        <begin position="773"/>
        <end position="784"/>
    </location>
</feature>
<organism evidence="4 5">
    <name type="scientific">Botryosphaeria dothidea</name>
    <dbReference type="NCBI Taxonomy" id="55169"/>
    <lineage>
        <taxon>Eukaryota</taxon>
        <taxon>Fungi</taxon>
        <taxon>Dikarya</taxon>
        <taxon>Ascomycota</taxon>
        <taxon>Pezizomycotina</taxon>
        <taxon>Dothideomycetes</taxon>
        <taxon>Dothideomycetes incertae sedis</taxon>
        <taxon>Botryosphaeriales</taxon>
        <taxon>Botryosphaeriaceae</taxon>
        <taxon>Botryosphaeria</taxon>
    </lineage>
</organism>
<accession>A0A8H4J7Y6</accession>
<dbReference type="GO" id="GO:0007264">
    <property type="term" value="P:small GTPase-mediated signal transduction"/>
    <property type="evidence" value="ECO:0007669"/>
    <property type="project" value="TreeGrafter"/>
</dbReference>
<dbReference type="OrthoDB" id="410651at2759"/>
<feature type="compositionally biased region" description="Low complexity" evidence="1">
    <location>
        <begin position="1"/>
        <end position="13"/>
    </location>
</feature>
<feature type="domain" description="Rho-GAP" evidence="3">
    <location>
        <begin position="215"/>
        <end position="432"/>
    </location>
</feature>
<feature type="compositionally biased region" description="Polar residues" evidence="1">
    <location>
        <begin position="624"/>
        <end position="652"/>
    </location>
</feature>
<feature type="compositionally biased region" description="Polar residues" evidence="1">
    <location>
        <begin position="697"/>
        <end position="715"/>
    </location>
</feature>
<dbReference type="PROSITE" id="PS50238">
    <property type="entry name" value="RHOGAP"/>
    <property type="match status" value="1"/>
</dbReference>
<dbReference type="PANTHER" id="PTHR45808">
    <property type="entry name" value="RHO GTPASE-ACTIVATING PROTEIN 68F"/>
    <property type="match status" value="1"/>
</dbReference>
<feature type="compositionally biased region" description="Polar residues" evidence="1">
    <location>
        <begin position="523"/>
        <end position="534"/>
    </location>
</feature>
<feature type="compositionally biased region" description="Low complexity" evidence="1">
    <location>
        <begin position="677"/>
        <end position="696"/>
    </location>
</feature>
<dbReference type="SUPFAM" id="SSF48350">
    <property type="entry name" value="GTPase activation domain, GAP"/>
    <property type="match status" value="1"/>
</dbReference>
<dbReference type="InterPro" id="IPR001251">
    <property type="entry name" value="CRAL-TRIO_dom"/>
</dbReference>
<evidence type="ECO:0008006" key="6">
    <source>
        <dbReference type="Google" id="ProtNLM"/>
    </source>
</evidence>
<evidence type="ECO:0000259" key="2">
    <source>
        <dbReference type="PROSITE" id="PS50191"/>
    </source>
</evidence>
<dbReference type="PROSITE" id="PS50191">
    <property type="entry name" value="CRAL_TRIO"/>
    <property type="match status" value="1"/>
</dbReference>
<dbReference type="InterPro" id="IPR008936">
    <property type="entry name" value="Rho_GTPase_activation_prot"/>
</dbReference>
<proteinExistence type="predicted"/>
<dbReference type="Pfam" id="PF00620">
    <property type="entry name" value="RhoGAP"/>
    <property type="match status" value="1"/>
</dbReference>
<dbReference type="SUPFAM" id="SSF52087">
    <property type="entry name" value="CRAL/TRIO domain"/>
    <property type="match status" value="1"/>
</dbReference>
<sequence length="859" mass="94120">MRAQLAQRAGRLRSTSLSAVPPPRTSADYDHELAKAAASILYRTPVPSDSGLPIYILNAAALPDADEHDFDALLPYVLARLPGEEELLSGTEYEVIFFAGGDAERAAGGKKNRPGWGWFIQAYHVLSRAMRKRLQKLYIVHERSWVRILVEMFSTIASPKFRRKIVHVSTLTQLAVHLPVETLLIPPSAYLHDRRLSPDIHAPFASGRRAFSVKQPLPRNARGDTRLPRVLRETTTFLLMEANIGTEGIFRIPPHSRLKEILKEAYDRGQRYILWKENGAMLPLPPFDNAETTLAIVNEVDSRDCYGVYLAAGLIKSWYAELRQPIFPQSSYREVRSLFGNPDEPPTRNTLAELISPKSEWSAIPVVSREILVRHLLPLLSIVAAHQDENKMSAENLAVCFAPTLVCGPDQIEDAKISSVVRRILAEAIDLWDEGLREDCGAEASTFQRDLEPPQTPQEYEDPLEASRKPRPRSEDFGVESPSEEDAGFADSEKQFSGIIMQDNTDDAPPPALPPRPSVSSSKNIPLSPSGSDDSSVRRKPAPTVQVPPRYSTVLADEMAGSSESPLTYAATTDGFAPARSTGWSVDEKKQDKSGARLPGPTVPHIIVPKRKALTAEQIASAESAVSSPERTVSATQFPTQAQSNQPFSAQSRAPPGLAEMIGAAAAAGGVHRKPVTSRPGSSGSSKPSASPIQSPNLTSPSTFSNRFPSLSPQDAESRKPIDFPTFSPTNDLSRRTSTSSLSAENVGSEYTREHSRSRGPTINSLARPVYPANSSGNNGNLQRAATMAPEPPTKPRAMSSGLLKRMPSFEPPPIPKDNPRKLDLKKKSVEDLRRLFEERAGTAEKLVKLGKEKERGEL</sequence>
<feature type="region of interest" description="Disordered" evidence="1">
    <location>
        <begin position="445"/>
        <end position="489"/>
    </location>
</feature>
<dbReference type="EMBL" id="WWBZ02000001">
    <property type="protein sequence ID" value="KAF4314356.1"/>
    <property type="molecule type" value="Genomic_DNA"/>
</dbReference>
<dbReference type="GO" id="GO:0005096">
    <property type="term" value="F:GTPase activator activity"/>
    <property type="evidence" value="ECO:0007669"/>
    <property type="project" value="TreeGrafter"/>
</dbReference>
<dbReference type="Pfam" id="PF13716">
    <property type="entry name" value="CRAL_TRIO_2"/>
    <property type="match status" value="1"/>
</dbReference>
<feature type="domain" description="CRAL-TRIO" evidence="2">
    <location>
        <begin position="30"/>
        <end position="186"/>
    </location>
</feature>
<dbReference type="CDD" id="cd00159">
    <property type="entry name" value="RhoGAP"/>
    <property type="match status" value="1"/>
</dbReference>
<dbReference type="AlphaFoldDB" id="A0A8H4J7Y6"/>
<dbReference type="CDD" id="cd00170">
    <property type="entry name" value="SEC14"/>
    <property type="match status" value="1"/>
</dbReference>
<dbReference type="Proteomes" id="UP000572817">
    <property type="component" value="Unassembled WGS sequence"/>
</dbReference>
<evidence type="ECO:0000259" key="3">
    <source>
        <dbReference type="PROSITE" id="PS50238"/>
    </source>
</evidence>
<name>A0A8H4J7Y6_9PEZI</name>
<protein>
    <recommendedName>
        <fullName evidence="6">Rho-GAP domain-containing protein</fullName>
    </recommendedName>
</protein>
<keyword evidence="5" id="KW-1185">Reference proteome</keyword>
<evidence type="ECO:0000313" key="4">
    <source>
        <dbReference type="EMBL" id="KAF4314356.1"/>
    </source>
</evidence>
<feature type="compositionally biased region" description="Basic and acidic residues" evidence="1">
    <location>
        <begin position="586"/>
        <end position="595"/>
    </location>
</feature>
<feature type="region of interest" description="Disordered" evidence="1">
    <location>
        <begin position="501"/>
        <end position="605"/>
    </location>
</feature>
<evidence type="ECO:0000313" key="5">
    <source>
        <dbReference type="Proteomes" id="UP000572817"/>
    </source>
</evidence>
<dbReference type="InterPro" id="IPR000198">
    <property type="entry name" value="RhoGAP_dom"/>
</dbReference>